<dbReference type="Proteomes" id="UP000291659">
    <property type="component" value="Unassembled WGS sequence"/>
</dbReference>
<name>A0ABY1WYJ8_9HYPH</name>
<keyword evidence="3" id="KW-0479">Metal-binding</keyword>
<evidence type="ECO:0000256" key="2">
    <source>
        <dbReference type="ARBA" id="ARBA00022559"/>
    </source>
</evidence>
<keyword evidence="4" id="KW-0560">Oxidoreductase</keyword>
<evidence type="ECO:0000256" key="3">
    <source>
        <dbReference type="ARBA" id="ARBA00022723"/>
    </source>
</evidence>
<comment type="caution">
    <text evidence="6">The sequence shown here is derived from an EMBL/GenBank/DDBJ whole genome shotgun (WGS) entry which is preliminary data.</text>
</comment>
<dbReference type="InterPro" id="IPR006314">
    <property type="entry name" value="Dyp_peroxidase"/>
</dbReference>
<dbReference type="EMBL" id="SIOX01000011">
    <property type="protein sequence ID" value="TAX65182.1"/>
    <property type="molecule type" value="Genomic_DNA"/>
</dbReference>
<evidence type="ECO:0000256" key="1">
    <source>
        <dbReference type="ARBA" id="ARBA00001970"/>
    </source>
</evidence>
<proteinExistence type="predicted"/>
<dbReference type="PANTHER" id="PTHR30521:SF5">
    <property type="entry name" value="BLR4509 PROTEIN"/>
    <property type="match status" value="1"/>
</dbReference>
<keyword evidence="5" id="KW-0408">Iron</keyword>
<evidence type="ECO:0000313" key="6">
    <source>
        <dbReference type="EMBL" id="TAX65182.1"/>
    </source>
</evidence>
<dbReference type="SUPFAM" id="SSF54909">
    <property type="entry name" value="Dimeric alpha+beta barrel"/>
    <property type="match status" value="1"/>
</dbReference>
<keyword evidence="7" id="KW-1185">Reference proteome</keyword>
<evidence type="ECO:0000313" key="7">
    <source>
        <dbReference type="Proteomes" id="UP000291659"/>
    </source>
</evidence>
<keyword evidence="2" id="KW-0575">Peroxidase</keyword>
<dbReference type="RefSeq" id="WP_130657512.1">
    <property type="nucleotide sequence ID" value="NZ_SIOM01000016.1"/>
</dbReference>
<dbReference type="PANTHER" id="PTHR30521">
    <property type="entry name" value="DEFERROCHELATASE/PEROXIDASE"/>
    <property type="match status" value="1"/>
</dbReference>
<accession>A0ABY1WYJ8</accession>
<evidence type="ECO:0008006" key="8">
    <source>
        <dbReference type="Google" id="ProtNLM"/>
    </source>
</evidence>
<protein>
    <recommendedName>
        <fullName evidence="8">Peroxidase</fullName>
    </recommendedName>
</protein>
<sequence>MVDLANLQSLITRRSGKPLYAVLLLQLGATAKAGSFIGELLPQIASGDTSEVVGESTINLFLSWRAITILVEGHQDLDPSVGRRQFDPFFSDIRQGPGSIAMADQLGFTGLSSPERWWSNFKTEDIDFAVYLGCDNDQQRRATIARVRDLARAADILELAVPTFPDRVITGYTPSGGRLHFGYRDGITTPDVDWEDRARVGAVNLREFVMGYPTQDFPTTPYPAGPWREFARDGSFACLTWIEQDVSGFEAFLSQYAPILAPSFPKVDPKEWLAAQIMGRWRDGSPLVRYSSQPPLVPDLDNNFGYADDSSGARCPLGAHIRVAYSRDQPLSFANKSRFPKGPPRLIRRGFSYGPPVEDPTAIDDQDRGLFGIFLCARVNEQFYTVLRWMQQTEFSDVFDDVQPGRSGQDMLTGTRLPGGGNRTPDSEVEIALAETAVSISLKSFIRHRGAAVLFVPSITALQTLVAA</sequence>
<evidence type="ECO:0000256" key="5">
    <source>
        <dbReference type="ARBA" id="ARBA00023004"/>
    </source>
</evidence>
<dbReference type="InterPro" id="IPR011008">
    <property type="entry name" value="Dimeric_a/b-barrel"/>
</dbReference>
<evidence type="ECO:0000256" key="4">
    <source>
        <dbReference type="ARBA" id="ARBA00023002"/>
    </source>
</evidence>
<gene>
    <name evidence="6" type="ORF">ELH98_35465</name>
</gene>
<dbReference type="PROSITE" id="PS51404">
    <property type="entry name" value="DYP_PEROXIDASE"/>
    <property type="match status" value="1"/>
</dbReference>
<comment type="cofactor">
    <cofactor evidence="1">
        <name>heme b</name>
        <dbReference type="ChEBI" id="CHEBI:60344"/>
    </cofactor>
</comment>
<organism evidence="6 7">
    <name type="scientific">Rhizobium ruizarguesonis</name>
    <dbReference type="NCBI Taxonomy" id="2081791"/>
    <lineage>
        <taxon>Bacteria</taxon>
        <taxon>Pseudomonadati</taxon>
        <taxon>Pseudomonadota</taxon>
        <taxon>Alphaproteobacteria</taxon>
        <taxon>Hyphomicrobiales</taxon>
        <taxon>Rhizobiaceae</taxon>
        <taxon>Rhizobium/Agrobacterium group</taxon>
        <taxon>Rhizobium</taxon>
    </lineage>
</organism>
<reference evidence="6 7" key="1">
    <citation type="submission" date="2019-02" db="EMBL/GenBank/DDBJ databases">
        <title>The genomic architecture of introgression among sibling species of bacteria.</title>
        <authorList>
            <person name="Cavassim M.I.A."/>
            <person name="Moeskjaer S."/>
            <person name="Moslemi C."/>
            <person name="Fields B."/>
            <person name="Bachmann A."/>
            <person name="Vilhjalmsson B."/>
            <person name="Schierup M.H."/>
            <person name="Young J.P.W."/>
            <person name="Andersen S.U."/>
        </authorList>
    </citation>
    <scope>NUCLEOTIDE SEQUENCE [LARGE SCALE GENOMIC DNA]</scope>
    <source>
        <strain evidence="6 7">SM141A</strain>
    </source>
</reference>